<dbReference type="InterPro" id="IPR049625">
    <property type="entry name" value="Glyco_transf_61_cat"/>
</dbReference>
<proteinExistence type="predicted"/>
<keyword evidence="2" id="KW-0328">Glycosyltransferase</keyword>
<dbReference type="EC" id="2.4.-.-" evidence="2"/>
<gene>
    <name evidence="2" type="ORF">QRT04_03775</name>
</gene>
<comment type="caution">
    <text evidence="2">The sequence shown here is derived from an EMBL/GenBank/DDBJ whole genome shotgun (WGS) entry which is preliminary data.</text>
</comment>
<name>A0ABT7SCY9_9CELL</name>
<feature type="domain" description="Glycosyltransferase 61 catalytic" evidence="1">
    <location>
        <begin position="349"/>
        <end position="528"/>
    </location>
</feature>
<dbReference type="EMBL" id="JAUCGQ010000001">
    <property type="protein sequence ID" value="MDM7854040.1"/>
    <property type="molecule type" value="Genomic_DNA"/>
</dbReference>
<dbReference type="RefSeq" id="WP_289453605.1">
    <property type="nucleotide sequence ID" value="NZ_JAUCGQ010000001.1"/>
</dbReference>
<keyword evidence="2" id="KW-0808">Transferase</keyword>
<dbReference type="Proteomes" id="UP001529338">
    <property type="component" value="Unassembled WGS sequence"/>
</dbReference>
<evidence type="ECO:0000259" key="1">
    <source>
        <dbReference type="Pfam" id="PF04577"/>
    </source>
</evidence>
<evidence type="ECO:0000313" key="3">
    <source>
        <dbReference type="Proteomes" id="UP001529338"/>
    </source>
</evidence>
<sequence>MPTRARAWLRSPHVPRRLSPARHHFDATAAVARLVGHLGGRASVVEHVVVVADELTPALAGTLAAHLPAAHVTAVVRRATTPAVPPSVSVRVATKTAARVQVLMEVPPPDAILEVSQRPNDKHAALLHLFTFLRDRGAYLAAAATAGPSGRDPVMREALADLAAAADGTGVPAGAKPESVPGVVAESLERAASVASVRTVRGDVVVVKRGDHLRKLRDWAADATLDARLGPTWGATVHEEPAFTFTATNVVTAYGEGLREVGRRTFHVPEMRVRRYDGATVAARQLVTIGDYATPDTFRHPHQRRLHNGKVLEFATAHTGRVRAHIAAEPTREVAGALFHLDTEFPDHFGHVTTEVLSRCWGWEVARELDPAVRPLVSIGVGEDHVASFQLQMLAALGIDVGDVEVVRHGERVLVERLYAATPRFENPHHTHPELAETWRRLADGLDRVESPVDGDRIFVSRRGDKRACVDRPQVERFFADEGFAIVYPEDYAYAEQRALFAQARCVAGFGGSGMFGVMFAPTARVVVIAADGYGASNEELIAATNGNELHYFWGTSLERPTGRHDLRVFNSRFTFDLDRFRPALRAAIR</sequence>
<dbReference type="Pfam" id="PF04577">
    <property type="entry name" value="Glyco_transf_61"/>
    <property type="match status" value="1"/>
</dbReference>
<dbReference type="GO" id="GO:0016757">
    <property type="term" value="F:glycosyltransferase activity"/>
    <property type="evidence" value="ECO:0007669"/>
    <property type="project" value="UniProtKB-KW"/>
</dbReference>
<keyword evidence="3" id="KW-1185">Reference proteome</keyword>
<evidence type="ECO:0000313" key="2">
    <source>
        <dbReference type="EMBL" id="MDM7854040.1"/>
    </source>
</evidence>
<accession>A0ABT7SCY9</accession>
<reference evidence="2 3" key="1">
    <citation type="submission" date="2023-06" db="EMBL/GenBank/DDBJ databases">
        <title>Cellulomonas sp. MW4 Whole genome sequence.</title>
        <authorList>
            <person name="Park S."/>
        </authorList>
    </citation>
    <scope>NUCLEOTIDE SEQUENCE [LARGE SCALE GENOMIC DNA]</scope>
    <source>
        <strain evidence="2 3">MW4</strain>
    </source>
</reference>
<organism evidence="2 3">
    <name type="scientific">Cellulomonas alba</name>
    <dbReference type="NCBI Taxonomy" id="3053467"/>
    <lineage>
        <taxon>Bacteria</taxon>
        <taxon>Bacillati</taxon>
        <taxon>Actinomycetota</taxon>
        <taxon>Actinomycetes</taxon>
        <taxon>Micrococcales</taxon>
        <taxon>Cellulomonadaceae</taxon>
        <taxon>Cellulomonas</taxon>
    </lineage>
</organism>
<protein>
    <submittedName>
        <fullName evidence="2">Glycosyltransferase family 61 protein</fullName>
        <ecNumber evidence="2">2.4.-.-</ecNumber>
    </submittedName>
</protein>